<dbReference type="EMBL" id="CP006272">
    <property type="protein sequence ID" value="AGZ41414.1"/>
    <property type="molecule type" value="Genomic_DNA"/>
</dbReference>
<dbReference type="Gene3D" id="2.60.120.10">
    <property type="entry name" value="Jelly Rolls"/>
    <property type="match status" value="1"/>
</dbReference>
<dbReference type="PATRIC" id="fig|1246995.3.peg.3180"/>
<dbReference type="RefSeq" id="WP_023361473.1">
    <property type="nucleotide sequence ID" value="NC_022657.1"/>
</dbReference>
<gene>
    <name evidence="2" type="ORF">AFR_15660</name>
</gene>
<reference evidence="2 3" key="1">
    <citation type="journal article" date="2014" name="J. Biotechnol.">
        <title>Complete genome sequence of the actinobacterium Actinoplanes friuliensis HAG 010964, producer of the lipopeptide antibiotic friulimycin.</title>
        <authorList>
            <person name="Ruckert C."/>
            <person name="Szczepanowski R."/>
            <person name="Albersmeier A."/>
            <person name="Goesmann A."/>
            <person name="Fischer N."/>
            <person name="Steinkamper A."/>
            <person name="Puhler A."/>
            <person name="Biener R."/>
            <person name="Schwartz D."/>
            <person name="Kalinowski J."/>
        </authorList>
    </citation>
    <scope>NUCLEOTIDE SEQUENCE [LARGE SCALE GENOMIC DNA]</scope>
    <source>
        <strain evidence="2 3">DSM 7358</strain>
    </source>
</reference>
<dbReference type="PANTHER" id="PTHR43698:SF1">
    <property type="entry name" value="BLL4564 PROTEIN"/>
    <property type="match status" value="1"/>
</dbReference>
<dbReference type="KEGG" id="afs:AFR_15660"/>
<dbReference type="CDD" id="cd02233">
    <property type="entry name" value="cupin_HNL-like"/>
    <property type="match status" value="1"/>
</dbReference>
<protein>
    <recommendedName>
        <fullName evidence="1">Cupin type-2 domain-containing protein</fullName>
    </recommendedName>
</protein>
<dbReference type="InterPro" id="IPR011051">
    <property type="entry name" value="RmlC_Cupin_sf"/>
</dbReference>
<dbReference type="InterPro" id="IPR014710">
    <property type="entry name" value="RmlC-like_jellyroll"/>
</dbReference>
<organism evidence="2 3">
    <name type="scientific">Actinoplanes friuliensis DSM 7358</name>
    <dbReference type="NCBI Taxonomy" id="1246995"/>
    <lineage>
        <taxon>Bacteria</taxon>
        <taxon>Bacillati</taxon>
        <taxon>Actinomycetota</taxon>
        <taxon>Actinomycetes</taxon>
        <taxon>Micromonosporales</taxon>
        <taxon>Micromonosporaceae</taxon>
        <taxon>Actinoplanes</taxon>
    </lineage>
</organism>
<accession>U5VX18</accession>
<name>U5VX18_9ACTN</name>
<dbReference type="OrthoDB" id="9802489at2"/>
<dbReference type="Proteomes" id="UP000017746">
    <property type="component" value="Chromosome"/>
</dbReference>
<dbReference type="InterPro" id="IPR013096">
    <property type="entry name" value="Cupin_2"/>
</dbReference>
<evidence type="ECO:0000313" key="3">
    <source>
        <dbReference type="Proteomes" id="UP000017746"/>
    </source>
</evidence>
<dbReference type="AlphaFoldDB" id="U5VX18"/>
<dbReference type="HOGENOM" id="CLU_072993_3_0_11"/>
<dbReference type="eggNOG" id="COG1917">
    <property type="taxonomic scope" value="Bacteria"/>
</dbReference>
<keyword evidence="3" id="KW-1185">Reference proteome</keyword>
<dbReference type="SUPFAM" id="SSF51182">
    <property type="entry name" value="RmlC-like cupins"/>
    <property type="match status" value="1"/>
</dbReference>
<dbReference type="InterPro" id="IPR047263">
    <property type="entry name" value="HNL-like_cupin"/>
</dbReference>
<dbReference type="STRING" id="1246995.AFR_15660"/>
<proteinExistence type="predicted"/>
<sequence length="121" mass="13015">MKIIHGRAEGSLSDQRATVTGDVWFDQVLPPTDGTTIATVFFAPGARTFWHSHEHGQILQVLAGQGLICSDGSTPEPIRAGDTIWVPPGERHWHGAAPGSFMTHTAISLGTTTWAEEVVDD</sequence>
<feature type="domain" description="Cupin type-2" evidence="1">
    <location>
        <begin position="40"/>
        <end position="96"/>
    </location>
</feature>
<evidence type="ECO:0000313" key="2">
    <source>
        <dbReference type="EMBL" id="AGZ41414.1"/>
    </source>
</evidence>
<dbReference type="PANTHER" id="PTHR43698">
    <property type="entry name" value="RIBD C-TERMINAL DOMAIN CONTAINING PROTEIN"/>
    <property type="match status" value="1"/>
</dbReference>
<evidence type="ECO:0000259" key="1">
    <source>
        <dbReference type="Pfam" id="PF07883"/>
    </source>
</evidence>
<dbReference type="Pfam" id="PF07883">
    <property type="entry name" value="Cupin_2"/>
    <property type="match status" value="1"/>
</dbReference>